<name>A0A0M3IDF4_ASCLU</name>
<keyword evidence="1" id="KW-1185">Reference proteome</keyword>
<dbReference type="WBParaSite" id="ALUE_0001605001-mRNA-1">
    <property type="protein sequence ID" value="ALUE_0001605001-mRNA-1"/>
    <property type="gene ID" value="ALUE_0001605001"/>
</dbReference>
<evidence type="ECO:0000313" key="1">
    <source>
        <dbReference type="Proteomes" id="UP000036681"/>
    </source>
</evidence>
<dbReference type="Proteomes" id="UP000036681">
    <property type="component" value="Unplaced"/>
</dbReference>
<evidence type="ECO:0000313" key="2">
    <source>
        <dbReference type="WBParaSite" id="ALUE_0001605001-mRNA-1"/>
    </source>
</evidence>
<organism evidence="1 2">
    <name type="scientific">Ascaris lumbricoides</name>
    <name type="common">Giant roundworm</name>
    <dbReference type="NCBI Taxonomy" id="6252"/>
    <lineage>
        <taxon>Eukaryota</taxon>
        <taxon>Metazoa</taxon>
        <taxon>Ecdysozoa</taxon>
        <taxon>Nematoda</taxon>
        <taxon>Chromadorea</taxon>
        <taxon>Rhabditida</taxon>
        <taxon>Spirurina</taxon>
        <taxon>Ascaridomorpha</taxon>
        <taxon>Ascaridoidea</taxon>
        <taxon>Ascarididae</taxon>
        <taxon>Ascaris</taxon>
    </lineage>
</organism>
<accession>A0A0M3IDF4</accession>
<proteinExistence type="predicted"/>
<sequence length="60" mass="6907">MFSVDDPTISALPFMIVLLNIQIDTQNGSVKSMFTDYNELDVEFSFASLRWKNSLFTLRV</sequence>
<protein>
    <submittedName>
        <fullName evidence="2">Uncharacterized protein</fullName>
    </submittedName>
</protein>
<dbReference type="AlphaFoldDB" id="A0A0M3IDF4"/>
<reference evidence="2" key="1">
    <citation type="submission" date="2017-02" db="UniProtKB">
        <authorList>
            <consortium name="WormBaseParasite"/>
        </authorList>
    </citation>
    <scope>IDENTIFICATION</scope>
</reference>